<organism evidence="1 2">
    <name type="scientific">Pyropia yezoensis</name>
    <name type="common">Susabi-nori</name>
    <name type="synonym">Porphyra yezoensis</name>
    <dbReference type="NCBI Taxonomy" id="2788"/>
    <lineage>
        <taxon>Eukaryota</taxon>
        <taxon>Rhodophyta</taxon>
        <taxon>Bangiophyceae</taxon>
        <taxon>Bangiales</taxon>
        <taxon>Bangiaceae</taxon>
        <taxon>Pyropia</taxon>
    </lineage>
</organism>
<accession>A0ACC3BTJ6</accession>
<proteinExistence type="predicted"/>
<evidence type="ECO:0000313" key="1">
    <source>
        <dbReference type="EMBL" id="KAK1860923.1"/>
    </source>
</evidence>
<sequence>MIPRVTSMDAPWRRVAAALPATVALLLVLILLMVVPGGSAVTTKRPGVAATATTAGDLRGGSKWLFPYFDDAQVLAFREQYKDLGVSFDQLMDAEAAGHLGAYEAAINAGRATLLNMHHAIMAYQAIMERLHDDDRCLDFVRQSTADEPDSCGVEKWRRCCRGTANDADQVLLCAKHEHLLHPPAITTNTHAANSYRVEPLPLRRTVVSGLPTGSIPPVPSAAQLLSRTQQQPRQAVERQGAAGCNGTVREAPPSEASAALAASMAALVADAAASAAAAQSEPTAARVTSTVTVVPFFFEDQYEEQEVEVEDVWATWCKEFLFFSAGCVEYCCTTLLAGSAVCDMSKNPDGCM</sequence>
<evidence type="ECO:0000313" key="2">
    <source>
        <dbReference type="Proteomes" id="UP000798662"/>
    </source>
</evidence>
<name>A0ACC3BTJ6_PYRYE</name>
<protein>
    <submittedName>
        <fullName evidence="1">Uncharacterized protein</fullName>
    </submittedName>
</protein>
<dbReference type="EMBL" id="CM020618">
    <property type="protein sequence ID" value="KAK1860923.1"/>
    <property type="molecule type" value="Genomic_DNA"/>
</dbReference>
<dbReference type="Proteomes" id="UP000798662">
    <property type="component" value="Chromosome 1"/>
</dbReference>
<keyword evidence="2" id="KW-1185">Reference proteome</keyword>
<reference evidence="1" key="1">
    <citation type="submission" date="2019-11" db="EMBL/GenBank/DDBJ databases">
        <title>Nori genome reveals adaptations in red seaweeds to the harsh intertidal environment.</title>
        <authorList>
            <person name="Wang D."/>
            <person name="Mao Y."/>
        </authorList>
    </citation>
    <scope>NUCLEOTIDE SEQUENCE</scope>
    <source>
        <tissue evidence="1">Gametophyte</tissue>
    </source>
</reference>
<comment type="caution">
    <text evidence="1">The sequence shown here is derived from an EMBL/GenBank/DDBJ whole genome shotgun (WGS) entry which is preliminary data.</text>
</comment>
<gene>
    <name evidence="1" type="ORF">I4F81_003509</name>
</gene>